<accession>A0A6A5TZM6</accession>
<dbReference type="Gene3D" id="3.90.1200.10">
    <property type="match status" value="1"/>
</dbReference>
<feature type="non-terminal residue" evidence="2">
    <location>
        <position position="247"/>
    </location>
</feature>
<dbReference type="Pfam" id="PF01636">
    <property type="entry name" value="APH"/>
    <property type="match status" value="1"/>
</dbReference>
<reference evidence="2" key="1">
    <citation type="journal article" date="2020" name="Stud. Mycol.">
        <title>101 Dothideomycetes genomes: a test case for predicting lifestyles and emergence of pathogens.</title>
        <authorList>
            <person name="Haridas S."/>
            <person name="Albert R."/>
            <person name="Binder M."/>
            <person name="Bloem J."/>
            <person name="Labutti K."/>
            <person name="Salamov A."/>
            <person name="Andreopoulos B."/>
            <person name="Baker S."/>
            <person name="Barry K."/>
            <person name="Bills G."/>
            <person name="Bluhm B."/>
            <person name="Cannon C."/>
            <person name="Castanera R."/>
            <person name="Culley D."/>
            <person name="Daum C."/>
            <person name="Ezra D."/>
            <person name="Gonzalez J."/>
            <person name="Henrissat B."/>
            <person name="Kuo A."/>
            <person name="Liang C."/>
            <person name="Lipzen A."/>
            <person name="Lutzoni F."/>
            <person name="Magnuson J."/>
            <person name="Mondo S."/>
            <person name="Nolan M."/>
            <person name="Ohm R."/>
            <person name="Pangilinan J."/>
            <person name="Park H.-J."/>
            <person name="Ramirez L."/>
            <person name="Alfaro M."/>
            <person name="Sun H."/>
            <person name="Tritt A."/>
            <person name="Yoshinaga Y."/>
            <person name="Zwiers L.-H."/>
            <person name="Turgeon B."/>
            <person name="Goodwin S."/>
            <person name="Spatafora J."/>
            <person name="Crous P."/>
            <person name="Grigoriev I."/>
        </authorList>
    </citation>
    <scope>NUCLEOTIDE SEQUENCE</scope>
    <source>
        <strain evidence="2">CBS 675.92</strain>
    </source>
</reference>
<name>A0A6A5TZM6_9PLEO</name>
<dbReference type="InterPro" id="IPR051678">
    <property type="entry name" value="AGP_Transferase"/>
</dbReference>
<dbReference type="PANTHER" id="PTHR21310:SF58">
    <property type="entry name" value="AMINOGLYCOSIDE PHOSPHOTRANSFERASE DOMAIN-CONTAINING PROTEIN"/>
    <property type="match status" value="1"/>
</dbReference>
<dbReference type="InterPro" id="IPR011009">
    <property type="entry name" value="Kinase-like_dom_sf"/>
</dbReference>
<dbReference type="EMBL" id="ML976987">
    <property type="protein sequence ID" value="KAF1958343.1"/>
    <property type="molecule type" value="Genomic_DNA"/>
</dbReference>
<feature type="domain" description="Aminoglycoside phosphotransferase" evidence="1">
    <location>
        <begin position="31"/>
        <end position="221"/>
    </location>
</feature>
<sequence length="247" mass="28079">GEIIHTGGGRKLTRIHPNILVKSGRDLDLGEVDMMNHIHRFSKSFPSPRSLGSIICNSTTHFFMTFIEGSTLEALWPSLSTDLKSSARDQLSKILLDLRSLPLLSAQYGGGTPPRCKDVRRSVRRSSEPIDNEQDFNEFLLSTTKPWISQSYKEHVRSKCLGSHHRIVLTHGDFHPRNILAELREDSLVIRGVVDWEAGGSYPEYWEYIKCLNTVSSVDEDDWLRYVPICGMGEYSKEWAVDMLLES</sequence>
<gene>
    <name evidence="2" type="ORF">CC80DRAFT_354141</name>
</gene>
<dbReference type="OrthoDB" id="4177236at2759"/>
<evidence type="ECO:0000259" key="1">
    <source>
        <dbReference type="Pfam" id="PF01636"/>
    </source>
</evidence>
<dbReference type="InterPro" id="IPR002575">
    <property type="entry name" value="Aminoglycoside_PTrfase"/>
</dbReference>
<dbReference type="PANTHER" id="PTHR21310">
    <property type="entry name" value="AMINOGLYCOSIDE PHOSPHOTRANSFERASE-RELATED-RELATED"/>
    <property type="match status" value="1"/>
</dbReference>
<dbReference type="Proteomes" id="UP000800035">
    <property type="component" value="Unassembled WGS sequence"/>
</dbReference>
<feature type="non-terminal residue" evidence="2">
    <location>
        <position position="1"/>
    </location>
</feature>
<dbReference type="SUPFAM" id="SSF56112">
    <property type="entry name" value="Protein kinase-like (PK-like)"/>
    <property type="match status" value="1"/>
</dbReference>
<organism evidence="2 3">
    <name type="scientific">Byssothecium circinans</name>
    <dbReference type="NCBI Taxonomy" id="147558"/>
    <lineage>
        <taxon>Eukaryota</taxon>
        <taxon>Fungi</taxon>
        <taxon>Dikarya</taxon>
        <taxon>Ascomycota</taxon>
        <taxon>Pezizomycotina</taxon>
        <taxon>Dothideomycetes</taxon>
        <taxon>Pleosporomycetidae</taxon>
        <taxon>Pleosporales</taxon>
        <taxon>Massarineae</taxon>
        <taxon>Massarinaceae</taxon>
        <taxon>Byssothecium</taxon>
    </lineage>
</organism>
<keyword evidence="3" id="KW-1185">Reference proteome</keyword>
<protein>
    <recommendedName>
        <fullName evidence="1">Aminoglycoside phosphotransferase domain-containing protein</fullName>
    </recommendedName>
</protein>
<dbReference type="AlphaFoldDB" id="A0A6A5TZM6"/>
<evidence type="ECO:0000313" key="3">
    <source>
        <dbReference type="Proteomes" id="UP000800035"/>
    </source>
</evidence>
<evidence type="ECO:0000313" key="2">
    <source>
        <dbReference type="EMBL" id="KAF1958343.1"/>
    </source>
</evidence>
<proteinExistence type="predicted"/>